<evidence type="ECO:0000313" key="5">
    <source>
        <dbReference type="Proteomes" id="UP000791080"/>
    </source>
</evidence>
<evidence type="ECO:0000256" key="1">
    <source>
        <dbReference type="ARBA" id="ARBA00022741"/>
    </source>
</evidence>
<dbReference type="InterPro" id="IPR042099">
    <property type="entry name" value="ANL_N_sf"/>
</dbReference>
<accession>A0ABT1JJ17</accession>
<evidence type="ECO:0000256" key="2">
    <source>
        <dbReference type="ARBA" id="ARBA00022840"/>
    </source>
</evidence>
<feature type="domain" description="AMP-dependent synthetase/ligase" evidence="3">
    <location>
        <begin position="24"/>
        <end position="427"/>
    </location>
</feature>
<dbReference type="EMBL" id="AUBJ02000001">
    <property type="protein sequence ID" value="MCP2332496.1"/>
    <property type="molecule type" value="Genomic_DNA"/>
</dbReference>
<keyword evidence="2" id="KW-0067">ATP-binding</keyword>
<dbReference type="PROSITE" id="PS00455">
    <property type="entry name" value="AMP_BINDING"/>
    <property type="match status" value="1"/>
</dbReference>
<dbReference type="RefSeq" id="WP_026417472.1">
    <property type="nucleotide sequence ID" value="NZ_AUBJ02000001.1"/>
</dbReference>
<organism evidence="4 5">
    <name type="scientific">Actinoalloteichus caeruleus DSM 43889</name>
    <dbReference type="NCBI Taxonomy" id="1120930"/>
    <lineage>
        <taxon>Bacteria</taxon>
        <taxon>Bacillati</taxon>
        <taxon>Actinomycetota</taxon>
        <taxon>Actinomycetes</taxon>
        <taxon>Pseudonocardiales</taxon>
        <taxon>Pseudonocardiaceae</taxon>
        <taxon>Actinoalloteichus</taxon>
        <taxon>Actinoalloteichus cyanogriseus</taxon>
    </lineage>
</organism>
<reference evidence="4 5" key="2">
    <citation type="submission" date="2022-06" db="EMBL/GenBank/DDBJ databases">
        <title>Genomic Encyclopedia of Type Strains, Phase I: the one thousand microbial genomes (KMG-I) project.</title>
        <authorList>
            <person name="Kyrpides N."/>
        </authorList>
    </citation>
    <scope>NUCLEOTIDE SEQUENCE [LARGE SCALE GENOMIC DNA]</scope>
    <source>
        <strain evidence="4 5">DSM 43889</strain>
    </source>
</reference>
<dbReference type="InterPro" id="IPR020845">
    <property type="entry name" value="AMP-binding_CS"/>
</dbReference>
<reference evidence="4 5" key="1">
    <citation type="submission" date="2013-07" db="EMBL/GenBank/DDBJ databases">
        <authorList>
            <consortium name="DOE Joint Genome Institute"/>
            <person name="Reeve W."/>
            <person name="Huntemann M."/>
            <person name="Han J."/>
            <person name="Chen A."/>
            <person name="Kyrpides N."/>
            <person name="Mavromatis K."/>
            <person name="Markowitz V."/>
            <person name="Palaniappan K."/>
            <person name="Ivanova N."/>
            <person name="Schaumberg A."/>
            <person name="Pati A."/>
            <person name="Liolios K."/>
            <person name="Nordberg H.P."/>
            <person name="Cantor M.N."/>
            <person name="Hua S.X."/>
            <person name="Woyke T."/>
        </authorList>
    </citation>
    <scope>NUCLEOTIDE SEQUENCE [LARGE SCALE GENOMIC DNA]</scope>
    <source>
        <strain evidence="4 5">DSM 43889</strain>
    </source>
</reference>
<dbReference type="Gene3D" id="3.40.50.12780">
    <property type="entry name" value="N-terminal domain of ligase-like"/>
    <property type="match status" value="2"/>
</dbReference>
<dbReference type="InterPro" id="IPR000873">
    <property type="entry name" value="AMP-dep_synth/lig_dom"/>
</dbReference>
<dbReference type="PANTHER" id="PTHR43272:SF33">
    <property type="entry name" value="AMP-BINDING DOMAIN-CONTAINING PROTEIN-RELATED"/>
    <property type="match status" value="1"/>
</dbReference>
<dbReference type="Pfam" id="PF23562">
    <property type="entry name" value="AMP-binding_C_3"/>
    <property type="match status" value="1"/>
</dbReference>
<dbReference type="PANTHER" id="PTHR43272">
    <property type="entry name" value="LONG-CHAIN-FATTY-ACID--COA LIGASE"/>
    <property type="match status" value="1"/>
</dbReference>
<keyword evidence="1" id="KW-0547">Nucleotide-binding</keyword>
<comment type="caution">
    <text evidence="4">The sequence shown here is derived from an EMBL/GenBank/DDBJ whole genome shotgun (WGS) entry which is preliminary data.</text>
</comment>
<dbReference type="SUPFAM" id="SSF56801">
    <property type="entry name" value="Acetyl-CoA synthetase-like"/>
    <property type="match status" value="1"/>
</dbReference>
<gene>
    <name evidence="4" type="ORF">G443_002766</name>
</gene>
<sequence>MREFSLPSLADDGVSGGLAEIVYQNAEREGDRPVYARKVGTAWRDVTARQFRDEVTSVAKGLIADGVQQGDRVALLSRSRYEWALLDFAILAVGAVTVPIYATSSVEQIRWILSDSGATTLIVETAELAATVESVRSDLPTLKRVWTIDDGAVDAIGALGADSSDDEVTARRSATPTSATATIIYTSGTTGNPKGCVLTHSNFYAEIDNGIGVLPQLFRGEKGVEPSTLLFLPTAHVFGRMVHFAVARAAARTAFTPDIAEVSGDLQTFRPTFILSVPHVLEKVYNRAQQKAASEGKGRVFAIAAKTAAQYSKSLDAGRTPLPLRVKHAVFDKLVYAKLRAALGGRLRHVISGGSALGERLSHFYRGIGVQIFEGYGLTETTAAATVNSPERVKLGTVGQPLPGHSVRIADDGEIQVRGPIVFGEYWNAKEATSEALRDGWFNTGDLGELDSDGYLRITGRKKEMLVTMGGKNVAPANIEDRVRAHPLISNCLVVGDGRPFIAALITLDPEGFAQWKTDRKRPADTEIADLVEDAELLATVQEAVDRGNRAVSRAESVRKFRVLPTDFTIAGGHVTPSLKLRRAAISKDFAAEIEALYAK</sequence>
<protein>
    <submittedName>
        <fullName evidence="4">Long-chain acyl-CoA synthetase</fullName>
    </submittedName>
</protein>
<dbReference type="Pfam" id="PF00501">
    <property type="entry name" value="AMP-binding"/>
    <property type="match status" value="1"/>
</dbReference>
<proteinExistence type="predicted"/>
<dbReference type="CDD" id="cd05907">
    <property type="entry name" value="VL_LC_FACS_like"/>
    <property type="match status" value="1"/>
</dbReference>
<name>A0ABT1JJ17_ACTCY</name>
<keyword evidence="5" id="KW-1185">Reference proteome</keyword>
<evidence type="ECO:0000313" key="4">
    <source>
        <dbReference type="EMBL" id="MCP2332496.1"/>
    </source>
</evidence>
<dbReference type="Proteomes" id="UP000791080">
    <property type="component" value="Unassembled WGS sequence"/>
</dbReference>
<evidence type="ECO:0000259" key="3">
    <source>
        <dbReference type="Pfam" id="PF00501"/>
    </source>
</evidence>